<dbReference type="Proteomes" id="UP000008694">
    <property type="component" value="Unassembled WGS sequence"/>
</dbReference>
<accession>D7MQT6</accession>
<dbReference type="Gramene" id="scaffold_800830.1">
    <property type="protein sequence ID" value="scaffold_800830.1"/>
    <property type="gene ID" value="scaffold_800830.1"/>
</dbReference>
<evidence type="ECO:0000313" key="2">
    <source>
        <dbReference type="Proteomes" id="UP000008694"/>
    </source>
</evidence>
<dbReference type="AlphaFoldDB" id="D7MQT6"/>
<dbReference type="HOGENOM" id="CLU_3053087_0_0_1"/>
<reference evidence="2" key="1">
    <citation type="journal article" date="2011" name="Nat. Genet.">
        <title>The Arabidopsis lyrata genome sequence and the basis of rapid genome size change.</title>
        <authorList>
            <person name="Hu T.T."/>
            <person name="Pattyn P."/>
            <person name="Bakker E.G."/>
            <person name="Cao J."/>
            <person name="Cheng J.-F."/>
            <person name="Clark R.M."/>
            <person name="Fahlgren N."/>
            <person name="Fawcett J.A."/>
            <person name="Grimwood J."/>
            <person name="Gundlach H."/>
            <person name="Haberer G."/>
            <person name="Hollister J.D."/>
            <person name="Ossowski S."/>
            <person name="Ottilar R.P."/>
            <person name="Salamov A.A."/>
            <person name="Schneeberger K."/>
            <person name="Spannagl M."/>
            <person name="Wang X."/>
            <person name="Yang L."/>
            <person name="Nasrallah M.E."/>
            <person name="Bergelson J."/>
            <person name="Carrington J.C."/>
            <person name="Gaut B.S."/>
            <person name="Schmutz J."/>
            <person name="Mayer K.F.X."/>
            <person name="Van de Peer Y."/>
            <person name="Grigoriev I.V."/>
            <person name="Nordborg M."/>
            <person name="Weigel D."/>
            <person name="Guo Y.-L."/>
        </authorList>
    </citation>
    <scope>NUCLEOTIDE SEQUENCE [LARGE SCALE GENOMIC DNA]</scope>
    <source>
        <strain evidence="2">cv. MN47</strain>
    </source>
</reference>
<keyword evidence="2" id="KW-1185">Reference proteome</keyword>
<protein>
    <submittedName>
        <fullName evidence="1">Uncharacterized protein</fullName>
    </submittedName>
</protein>
<organism evidence="2">
    <name type="scientific">Arabidopsis lyrata subsp. lyrata</name>
    <name type="common">Lyre-leaved rock-cress</name>
    <dbReference type="NCBI Taxonomy" id="81972"/>
    <lineage>
        <taxon>Eukaryota</taxon>
        <taxon>Viridiplantae</taxon>
        <taxon>Streptophyta</taxon>
        <taxon>Embryophyta</taxon>
        <taxon>Tracheophyta</taxon>
        <taxon>Spermatophyta</taxon>
        <taxon>Magnoliopsida</taxon>
        <taxon>eudicotyledons</taxon>
        <taxon>Gunneridae</taxon>
        <taxon>Pentapetalae</taxon>
        <taxon>rosids</taxon>
        <taxon>malvids</taxon>
        <taxon>Brassicales</taxon>
        <taxon>Brassicaceae</taxon>
        <taxon>Camelineae</taxon>
        <taxon>Arabidopsis</taxon>
    </lineage>
</organism>
<dbReference type="EMBL" id="GL348720">
    <property type="protein sequence ID" value="EFH41735.1"/>
    <property type="molecule type" value="Genomic_DNA"/>
</dbReference>
<proteinExistence type="predicted"/>
<evidence type="ECO:0000313" key="1">
    <source>
        <dbReference type="EMBL" id="EFH41735.1"/>
    </source>
</evidence>
<gene>
    <name evidence="1" type="ORF">ARALYDRAFT_917430</name>
</gene>
<sequence length="54" mass="6186">MERADLPSNTTTALPWLLWEIWKARNSTLYAGKANDPNFVLVTALEASDEWLKH</sequence>
<name>D7MQT6_ARALL</name>